<gene>
    <name evidence="1" type="primary">Acey_s0012.g1691</name>
    <name evidence="1" type="ORF">Y032_0012g1691</name>
</gene>
<keyword evidence="2" id="KW-1185">Reference proteome</keyword>
<sequence>MLKEESQIYPYQPAMYHPAISPPNMLELRDAGMQLTGEVKFTGVFDIEVVRERERARALDIMSSLKNYLKEMMISTMGG</sequence>
<dbReference type="Proteomes" id="UP000024635">
    <property type="component" value="Unassembled WGS sequence"/>
</dbReference>
<protein>
    <submittedName>
        <fullName evidence="1">Uncharacterized protein</fullName>
    </submittedName>
</protein>
<accession>A0A016VBS4</accession>
<name>A0A016VBS4_9BILA</name>
<evidence type="ECO:0000313" key="2">
    <source>
        <dbReference type="Proteomes" id="UP000024635"/>
    </source>
</evidence>
<evidence type="ECO:0000313" key="1">
    <source>
        <dbReference type="EMBL" id="EYC25084.1"/>
    </source>
</evidence>
<proteinExistence type="predicted"/>
<dbReference type="EMBL" id="JARK01001348">
    <property type="protein sequence ID" value="EYC25084.1"/>
    <property type="molecule type" value="Genomic_DNA"/>
</dbReference>
<dbReference type="AlphaFoldDB" id="A0A016VBS4"/>
<comment type="caution">
    <text evidence="1">The sequence shown here is derived from an EMBL/GenBank/DDBJ whole genome shotgun (WGS) entry which is preliminary data.</text>
</comment>
<reference evidence="2" key="1">
    <citation type="journal article" date="2015" name="Nat. Genet.">
        <title>The genome and transcriptome of the zoonotic hookworm Ancylostoma ceylanicum identify infection-specific gene families.</title>
        <authorList>
            <person name="Schwarz E.M."/>
            <person name="Hu Y."/>
            <person name="Antoshechkin I."/>
            <person name="Miller M.M."/>
            <person name="Sternberg P.W."/>
            <person name="Aroian R.V."/>
        </authorList>
    </citation>
    <scope>NUCLEOTIDE SEQUENCE</scope>
    <source>
        <strain evidence="2">HY135</strain>
    </source>
</reference>
<organism evidence="1 2">
    <name type="scientific">Ancylostoma ceylanicum</name>
    <dbReference type="NCBI Taxonomy" id="53326"/>
    <lineage>
        <taxon>Eukaryota</taxon>
        <taxon>Metazoa</taxon>
        <taxon>Ecdysozoa</taxon>
        <taxon>Nematoda</taxon>
        <taxon>Chromadorea</taxon>
        <taxon>Rhabditida</taxon>
        <taxon>Rhabditina</taxon>
        <taxon>Rhabditomorpha</taxon>
        <taxon>Strongyloidea</taxon>
        <taxon>Ancylostomatidae</taxon>
        <taxon>Ancylostomatinae</taxon>
        <taxon>Ancylostoma</taxon>
    </lineage>
</organism>